<dbReference type="EMBL" id="WNWQ01000807">
    <property type="protein sequence ID" value="KAE9963638.1"/>
    <property type="molecule type" value="Genomic_DNA"/>
</dbReference>
<evidence type="ECO:0000313" key="27">
    <source>
        <dbReference type="Proteomes" id="UP000490939"/>
    </source>
</evidence>
<dbReference type="SMART" id="SM00483">
    <property type="entry name" value="POLXc"/>
    <property type="match status" value="1"/>
</dbReference>
<dbReference type="FunFam" id="3.30.210.10:FF:000001">
    <property type="entry name" value="DNA polymerase lambda"/>
    <property type="match status" value="1"/>
</dbReference>
<keyword evidence="15" id="KW-0456">Lyase</keyword>
<dbReference type="CDD" id="cd00141">
    <property type="entry name" value="NT_POLXc"/>
    <property type="match status" value="1"/>
</dbReference>
<dbReference type="Pfam" id="PF14791">
    <property type="entry name" value="DNA_pol_B_thumb"/>
    <property type="match status" value="1"/>
</dbReference>
<dbReference type="GO" id="GO:0006260">
    <property type="term" value="P:DNA replication"/>
    <property type="evidence" value="ECO:0007669"/>
    <property type="project" value="UniProtKB-KW"/>
</dbReference>
<dbReference type="Pfam" id="PF10391">
    <property type="entry name" value="DNA_pol_lambd_f"/>
    <property type="match status" value="1"/>
</dbReference>
<dbReference type="InterPro" id="IPR019843">
    <property type="entry name" value="DNA_pol-X_BS"/>
</dbReference>
<dbReference type="SUPFAM" id="SSF81301">
    <property type="entry name" value="Nucleotidyltransferase"/>
    <property type="match status" value="1"/>
</dbReference>
<keyword evidence="6" id="KW-0237">DNA synthesis</keyword>
<keyword evidence="8" id="KW-0548">Nucleotidyltransferase</keyword>
<evidence type="ECO:0000256" key="1">
    <source>
        <dbReference type="ARBA" id="ARBA00001936"/>
    </source>
</evidence>
<dbReference type="InterPro" id="IPR027421">
    <property type="entry name" value="DNA_pol_lamdba_lyase_dom_sf"/>
</dbReference>
<dbReference type="Pfam" id="PF14716">
    <property type="entry name" value="HHH_8"/>
    <property type="match status" value="1"/>
</dbReference>
<dbReference type="PANTHER" id="PTHR11276:SF28">
    <property type="entry name" value="DNA POLYMERASE LAMBDA"/>
    <property type="match status" value="1"/>
</dbReference>
<dbReference type="InterPro" id="IPR028207">
    <property type="entry name" value="DNA_pol_B_palm_palm"/>
</dbReference>
<keyword evidence="14" id="KW-0234">DNA repair</keyword>
<dbReference type="InterPro" id="IPR001357">
    <property type="entry name" value="BRCT_dom"/>
</dbReference>
<dbReference type="PROSITE" id="PS00522">
    <property type="entry name" value="DNA_POLYMERASE_X"/>
    <property type="match status" value="1"/>
</dbReference>
<evidence type="ECO:0000313" key="26">
    <source>
        <dbReference type="Proteomes" id="UP000447873"/>
    </source>
</evidence>
<dbReference type="FunFam" id="1.10.150.110:FF:000005">
    <property type="entry name" value="DNA polymerase POL4"/>
    <property type="match status" value="1"/>
</dbReference>
<dbReference type="EMBL" id="WNWS01000093">
    <property type="protein sequence ID" value="KAE9981155.1"/>
    <property type="molecule type" value="Genomic_DNA"/>
</dbReference>
<feature type="active site" description="Nucleophile; Schiff-base intermediate with DNA; for 5'-dRP lyase activity" evidence="18">
    <location>
        <position position="836"/>
    </location>
</feature>
<evidence type="ECO:0000256" key="4">
    <source>
        <dbReference type="ARBA" id="ARBA00012417"/>
    </source>
</evidence>
<evidence type="ECO:0000259" key="21">
    <source>
        <dbReference type="PROSITE" id="PS50172"/>
    </source>
</evidence>
<evidence type="ECO:0000256" key="16">
    <source>
        <dbReference type="ARBA" id="ARBA00023242"/>
    </source>
</evidence>
<evidence type="ECO:0000256" key="19">
    <source>
        <dbReference type="SAM" id="Coils"/>
    </source>
</evidence>
<evidence type="ECO:0000256" key="13">
    <source>
        <dbReference type="ARBA" id="ARBA00023125"/>
    </source>
</evidence>
<comment type="catalytic activity">
    <reaction evidence="17">
        <text>DNA(n) + a 2'-deoxyribonucleoside 5'-triphosphate = DNA(n+1) + diphosphate</text>
        <dbReference type="Rhea" id="RHEA:22508"/>
        <dbReference type="Rhea" id="RHEA-COMP:17339"/>
        <dbReference type="Rhea" id="RHEA-COMP:17340"/>
        <dbReference type="ChEBI" id="CHEBI:33019"/>
        <dbReference type="ChEBI" id="CHEBI:61560"/>
        <dbReference type="ChEBI" id="CHEBI:173112"/>
        <dbReference type="EC" id="2.7.7.7"/>
    </reaction>
</comment>
<dbReference type="PROSITE" id="PS50172">
    <property type="entry name" value="BRCT"/>
    <property type="match status" value="1"/>
</dbReference>
<feature type="region of interest" description="Disordered" evidence="20">
    <location>
        <begin position="52"/>
        <end position="167"/>
    </location>
</feature>
<comment type="cofactor">
    <cofactor evidence="1">
        <name>Mn(2+)</name>
        <dbReference type="ChEBI" id="CHEBI:29035"/>
    </cofactor>
</comment>
<feature type="compositionally biased region" description="Basic and acidic residues" evidence="20">
    <location>
        <begin position="119"/>
        <end position="132"/>
    </location>
</feature>
<dbReference type="InterPro" id="IPR022312">
    <property type="entry name" value="DNA_pol_X"/>
</dbReference>
<evidence type="ECO:0000313" key="24">
    <source>
        <dbReference type="EMBL" id="KAE9986736.1"/>
    </source>
</evidence>
<evidence type="ECO:0000256" key="2">
    <source>
        <dbReference type="ARBA" id="ARBA00004123"/>
    </source>
</evidence>
<keyword evidence="11" id="KW-0227">DNA damage</keyword>
<feature type="region of interest" description="Disordered" evidence="20">
    <location>
        <begin position="321"/>
        <end position="392"/>
    </location>
</feature>
<dbReference type="GO" id="GO:0005634">
    <property type="term" value="C:nucleus"/>
    <property type="evidence" value="ECO:0007669"/>
    <property type="project" value="UniProtKB-SubCell"/>
</dbReference>
<dbReference type="FunFam" id="1.10.150.20:FF:000010">
    <property type="entry name" value="DNA polymerase lambda"/>
    <property type="match status" value="1"/>
</dbReference>
<comment type="similarity">
    <text evidence="3">Belongs to the DNA polymerase type-X family.</text>
</comment>
<dbReference type="Pfam" id="PF14792">
    <property type="entry name" value="DNA_pol_B_palm"/>
    <property type="match status" value="1"/>
</dbReference>
<accession>A0A8H3YL18</accession>
<reference evidence="22 25" key="1">
    <citation type="submission" date="2019-11" db="EMBL/GenBank/DDBJ databases">
        <title>Venturia inaequalis Genome Resource.</title>
        <authorList>
            <person name="Lichtner F.J."/>
        </authorList>
    </citation>
    <scope>NUCLEOTIDE SEQUENCE [LARGE SCALE GENOMIC DNA]</scope>
    <source>
        <strain evidence="23 26">120213</strain>
        <strain evidence="22">Bline_iso_100314</strain>
        <strain evidence="24 27">DMI_063113</strain>
    </source>
</reference>
<evidence type="ECO:0000256" key="14">
    <source>
        <dbReference type="ARBA" id="ARBA00023204"/>
    </source>
</evidence>
<dbReference type="InterPro" id="IPR043519">
    <property type="entry name" value="NT_sf"/>
</dbReference>
<evidence type="ECO:0000256" key="8">
    <source>
        <dbReference type="ARBA" id="ARBA00022695"/>
    </source>
</evidence>
<dbReference type="PRINTS" id="PR00869">
    <property type="entry name" value="DNAPOLX"/>
</dbReference>
<evidence type="ECO:0000256" key="10">
    <source>
        <dbReference type="ARBA" id="ARBA00022723"/>
    </source>
</evidence>
<sequence length="1103" mass="124845">MPDRRSIGISWNLDDKQAALKAKKKFCAEIDAAGRSPSPCARLLRDDISSTEADDLYDHRSGVTTAEVPKHQPKTKKETRNSSRTSTHESNDEAEHHATGAELLENVNVDEDEDENEDNHDSDLRREERAVELARTQDIQRPISKEDQTASRVPGYSIKSRSRSRTDELFAEVQNKAETPKRITTSQGEIHSDLTQNVESVTRNDVHPVKETPKRGNVNVDLLRPVSLPLPDTPIPRATSPTPPLSWFPSIRGVEYHTPFPRGTDASIVLDTIRQPSLVVSDQTRPTPMIDSSVIRWDIKSSLSTHAPSMNIVQSPTISDSKEVVGAGSRTQESELAKGRQASSHKSTIVPADSMRRTKPDPVSSSTSPKVATHNMFPKGSNGIRKQPKGVRMVKEPQRIFKDLGFFFFPDNDVNQQRFMRIRKAMEYGAKFIHPWTTGEGVNHIIVDSDMQYEDVLKHVKMEELPDHITVVNQRYPSDCISNQILVDPKQKLYDVVRRRPLANTANTRQMPQEERTLVQETPIGKAKEITLQKSIFLETFPKAATNETRAEDEAVEETPVRRSTAHTVQMITTPSVRKETRAEREKLLEHPNIDLSQQIQSKIDTLQEEMSKQRSDIFNAKTALARSNKQWTEEMGIDDLDLITGLKITVKDRLQRYEKEMTNLEARLIDLEKRRAELRKGCQEAAIVIKEQTVTESDAFSYNDSFVDIIMAAKAVAHLPVDSDSEDDNIAVAGDYDDDSDKSDDERPAKRPKVAGNSAFQCMEKHDGTSPDYNPNAQTIEILEQMSRYYEGLGDQWRPRAYRMAIKTLKKEPRKIISKDDAIRLPFIGARLAAKIEEIATTNRLRKLDNAKSDPVDKAIEIFRGIYGVGLSQATKWVNEGYRTLEDLRMNKVKLTDNQRVGVEHYDDLQTRIPRAEVAEHGRIVKEALEQLDPAFKATVMGSYRRGASDSGDIDIIVTKPGVDIQHIRHTVAGKLIPKLLKQGFLKFGLATGDENSGTKWHGCSCLPTSKIWRRIDFLFVPYDELGAALIYFTGNDIFNRSMRLLASKKGMRLNQRGLYRNVMRGKQRQKITEGELMEGKDEKRIFEILGVPYRPPEHRIC</sequence>
<dbReference type="GO" id="GO:0016829">
    <property type="term" value="F:lyase activity"/>
    <property type="evidence" value="ECO:0007669"/>
    <property type="project" value="UniProtKB-KW"/>
</dbReference>
<feature type="domain" description="BRCT" evidence="21">
    <location>
        <begin position="396"/>
        <end position="494"/>
    </location>
</feature>
<feature type="coiled-coil region" evidence="19">
    <location>
        <begin position="648"/>
        <end position="682"/>
    </location>
</feature>
<dbReference type="Gene3D" id="1.10.150.20">
    <property type="entry name" value="5' to 3' exonuclease, C-terminal subdomain"/>
    <property type="match status" value="1"/>
</dbReference>
<evidence type="ECO:0000256" key="11">
    <source>
        <dbReference type="ARBA" id="ARBA00022763"/>
    </source>
</evidence>
<dbReference type="PRINTS" id="PR00870">
    <property type="entry name" value="DNAPOLXBETA"/>
</dbReference>
<evidence type="ECO:0000256" key="17">
    <source>
        <dbReference type="ARBA" id="ARBA00049244"/>
    </source>
</evidence>
<evidence type="ECO:0000256" key="20">
    <source>
        <dbReference type="SAM" id="MobiDB-lite"/>
    </source>
</evidence>
<dbReference type="EC" id="2.7.7.7" evidence="4"/>
<keyword evidence="12" id="KW-0239">DNA-directed DNA polymerase</keyword>
<dbReference type="InterPro" id="IPR002054">
    <property type="entry name" value="DNA-dir_DNA_pol_X"/>
</dbReference>
<evidence type="ECO:0000313" key="25">
    <source>
        <dbReference type="Proteomes" id="UP000433883"/>
    </source>
</evidence>
<dbReference type="InterPro" id="IPR018944">
    <property type="entry name" value="DNA_pol_lambd_fingers_domain"/>
</dbReference>
<dbReference type="InterPro" id="IPR037160">
    <property type="entry name" value="DNA_Pol_thumb_sf"/>
</dbReference>
<dbReference type="SUPFAM" id="SSF47802">
    <property type="entry name" value="DNA polymerase beta, N-terminal domain-like"/>
    <property type="match status" value="1"/>
</dbReference>
<evidence type="ECO:0000256" key="6">
    <source>
        <dbReference type="ARBA" id="ARBA00022634"/>
    </source>
</evidence>
<evidence type="ECO:0000256" key="5">
    <source>
        <dbReference type="ARBA" id="ARBA00016513"/>
    </source>
</evidence>
<dbReference type="AlphaFoldDB" id="A0A8H3YL18"/>
<keyword evidence="13" id="KW-0238">DNA-binding</keyword>
<evidence type="ECO:0000256" key="3">
    <source>
        <dbReference type="ARBA" id="ARBA00008323"/>
    </source>
</evidence>
<dbReference type="GO" id="GO:0003677">
    <property type="term" value="F:DNA binding"/>
    <property type="evidence" value="ECO:0007669"/>
    <property type="project" value="UniProtKB-KW"/>
</dbReference>
<dbReference type="GO" id="GO:0006303">
    <property type="term" value="P:double-strand break repair via nonhomologous end joining"/>
    <property type="evidence" value="ECO:0007669"/>
    <property type="project" value="TreeGrafter"/>
</dbReference>
<evidence type="ECO:0000313" key="23">
    <source>
        <dbReference type="EMBL" id="KAE9981155.1"/>
    </source>
</evidence>
<keyword evidence="19" id="KW-0175">Coiled coil</keyword>
<keyword evidence="7" id="KW-0808">Transferase</keyword>
<feature type="region of interest" description="Disordered" evidence="20">
    <location>
        <begin position="728"/>
        <end position="758"/>
    </location>
</feature>
<feature type="compositionally biased region" description="Basic and acidic residues" evidence="20">
    <location>
        <begin position="75"/>
        <end position="99"/>
    </location>
</feature>
<protein>
    <recommendedName>
        <fullName evidence="5">DNA polymerase lambda</fullName>
        <ecNumber evidence="4">2.7.7.7</ecNumber>
    </recommendedName>
</protein>
<dbReference type="SUPFAM" id="SSF81585">
    <property type="entry name" value="PsbU/PolX domain-like"/>
    <property type="match status" value="1"/>
</dbReference>
<dbReference type="SUPFAM" id="SSF52113">
    <property type="entry name" value="BRCT domain"/>
    <property type="match status" value="1"/>
</dbReference>
<gene>
    <name evidence="22" type="ORF">BLS_009102</name>
    <name evidence="24" type="ORF">EG327_004188</name>
    <name evidence="23" type="ORF">EG328_011831</name>
</gene>
<proteinExistence type="inferred from homology"/>
<dbReference type="Proteomes" id="UP000490939">
    <property type="component" value="Unassembled WGS sequence"/>
</dbReference>
<dbReference type="InterPro" id="IPR010996">
    <property type="entry name" value="HHH_MUS81"/>
</dbReference>
<dbReference type="PANTHER" id="PTHR11276">
    <property type="entry name" value="DNA POLYMERASE TYPE-X FAMILY MEMBER"/>
    <property type="match status" value="1"/>
</dbReference>
<dbReference type="GO" id="GO:0003887">
    <property type="term" value="F:DNA-directed DNA polymerase activity"/>
    <property type="evidence" value="ECO:0007669"/>
    <property type="project" value="UniProtKB-KW"/>
</dbReference>
<keyword evidence="9" id="KW-0235">DNA replication</keyword>
<evidence type="ECO:0000256" key="18">
    <source>
        <dbReference type="PIRSR" id="PIRSR622312-50"/>
    </source>
</evidence>
<comment type="caution">
    <text evidence="22">The sequence shown here is derived from an EMBL/GenBank/DDBJ whole genome shotgun (WGS) entry which is preliminary data.</text>
</comment>
<feature type="compositionally biased region" description="Acidic residues" evidence="20">
    <location>
        <begin position="108"/>
        <end position="118"/>
    </location>
</feature>
<dbReference type="Proteomes" id="UP000433883">
    <property type="component" value="Unassembled WGS sequence"/>
</dbReference>
<comment type="subcellular location">
    <subcellularLocation>
        <location evidence="2">Nucleus</location>
    </subcellularLocation>
</comment>
<dbReference type="InterPro" id="IPR029398">
    <property type="entry name" value="PolB_thumb"/>
</dbReference>
<dbReference type="Gene3D" id="3.30.460.10">
    <property type="entry name" value="Beta Polymerase, domain 2"/>
    <property type="match status" value="1"/>
</dbReference>
<dbReference type="Gene3D" id="3.30.210.10">
    <property type="entry name" value="DNA polymerase, thumb domain"/>
    <property type="match status" value="1"/>
</dbReference>
<feature type="compositionally biased region" description="Acidic residues" evidence="20">
    <location>
        <begin position="728"/>
        <end position="744"/>
    </location>
</feature>
<evidence type="ECO:0000256" key="12">
    <source>
        <dbReference type="ARBA" id="ARBA00022932"/>
    </source>
</evidence>
<keyword evidence="16" id="KW-0539">Nucleus</keyword>
<evidence type="ECO:0000256" key="15">
    <source>
        <dbReference type="ARBA" id="ARBA00023239"/>
    </source>
</evidence>
<name>A0A8H3YL18_VENIN</name>
<keyword evidence="10" id="KW-0479">Metal-binding</keyword>
<dbReference type="InterPro" id="IPR036420">
    <property type="entry name" value="BRCT_dom_sf"/>
</dbReference>
<evidence type="ECO:0000256" key="7">
    <source>
        <dbReference type="ARBA" id="ARBA00022679"/>
    </source>
</evidence>
<organism evidence="22 25">
    <name type="scientific">Venturia inaequalis</name>
    <name type="common">Apple scab fungus</name>
    <dbReference type="NCBI Taxonomy" id="5025"/>
    <lineage>
        <taxon>Eukaryota</taxon>
        <taxon>Fungi</taxon>
        <taxon>Dikarya</taxon>
        <taxon>Ascomycota</taxon>
        <taxon>Pezizomycotina</taxon>
        <taxon>Dothideomycetes</taxon>
        <taxon>Pleosporomycetidae</taxon>
        <taxon>Venturiales</taxon>
        <taxon>Venturiaceae</taxon>
        <taxon>Venturia</taxon>
    </lineage>
</organism>
<dbReference type="EMBL" id="WNWR01000251">
    <property type="protein sequence ID" value="KAE9986736.1"/>
    <property type="molecule type" value="Genomic_DNA"/>
</dbReference>
<dbReference type="Gene3D" id="3.40.50.10190">
    <property type="entry name" value="BRCT domain"/>
    <property type="match status" value="1"/>
</dbReference>
<dbReference type="GO" id="GO:0046872">
    <property type="term" value="F:metal ion binding"/>
    <property type="evidence" value="ECO:0007669"/>
    <property type="project" value="UniProtKB-KW"/>
</dbReference>
<evidence type="ECO:0000256" key="9">
    <source>
        <dbReference type="ARBA" id="ARBA00022705"/>
    </source>
</evidence>
<dbReference type="Gene3D" id="1.10.150.110">
    <property type="entry name" value="DNA polymerase beta, N-terminal domain-like"/>
    <property type="match status" value="1"/>
</dbReference>
<dbReference type="Proteomes" id="UP000447873">
    <property type="component" value="Unassembled WGS sequence"/>
</dbReference>
<keyword evidence="27" id="KW-1185">Reference proteome</keyword>
<dbReference type="InterPro" id="IPR002008">
    <property type="entry name" value="DNA_pol_X_beta-like"/>
</dbReference>
<evidence type="ECO:0000313" key="22">
    <source>
        <dbReference type="EMBL" id="KAE9963638.1"/>
    </source>
</evidence>